<protein>
    <recommendedName>
        <fullName evidence="4">Tetratricopeptide repeat-containing protein</fullName>
    </recommendedName>
</protein>
<dbReference type="InterPro" id="IPR011990">
    <property type="entry name" value="TPR-like_helical_dom_sf"/>
</dbReference>
<dbReference type="AlphaFoldDB" id="A0A1W1ZF15"/>
<evidence type="ECO:0008006" key="4">
    <source>
        <dbReference type="Google" id="ProtNLM"/>
    </source>
</evidence>
<dbReference type="InterPro" id="IPR019734">
    <property type="entry name" value="TPR_rpt"/>
</dbReference>
<keyword evidence="1" id="KW-1133">Transmembrane helix</keyword>
<dbReference type="STRING" id="1121400.SAMN02746065_102249"/>
<name>A0A1W1ZF15_9BACT</name>
<dbReference type="Pfam" id="PF13174">
    <property type="entry name" value="TPR_6"/>
    <property type="match status" value="1"/>
</dbReference>
<dbReference type="Gene3D" id="1.25.40.10">
    <property type="entry name" value="Tetratricopeptide repeat domain"/>
    <property type="match status" value="1"/>
</dbReference>
<evidence type="ECO:0000313" key="3">
    <source>
        <dbReference type="Proteomes" id="UP000192418"/>
    </source>
</evidence>
<feature type="transmembrane region" description="Helical" evidence="1">
    <location>
        <begin position="47"/>
        <end position="68"/>
    </location>
</feature>
<reference evidence="2 3" key="1">
    <citation type="submission" date="2017-04" db="EMBL/GenBank/DDBJ databases">
        <authorList>
            <person name="Afonso C.L."/>
            <person name="Miller P.J."/>
            <person name="Scott M.A."/>
            <person name="Spackman E."/>
            <person name="Goraichik I."/>
            <person name="Dimitrov K.M."/>
            <person name="Suarez D.L."/>
            <person name="Swayne D.E."/>
        </authorList>
    </citation>
    <scope>NUCLEOTIDE SEQUENCE [LARGE SCALE GENOMIC DNA]</scope>
    <source>
        <strain evidence="2 3">DSM 3385</strain>
    </source>
</reference>
<sequence>MHHTINNDCPFGFTSNNVQVIWFLFLSCGQAQGRIKSSRGSYNLKRLVFIGGLFTILIIISSCFAHGLTITADMQYDYALASQKEGAHETAMVEWKRFIHFFPLDSRIPTARFNLGISLFHLKKWDQARTIFQAQRFPYVGTYQNIESFFMLSKTLLAQGRIQGARRVLVDLLSASEVTEVKDRVLCALAWISLHRAGDMEPGALEQADAFLSQISGTGEAVFHTGEIRQAVKAIVNQEEKSPFVAGITALVPGGGFLYCQRYQDALAAFIINAGLIFAAHQSFDRGDNILGGLLSVVESGFYGGSIYGSISSAHKYNRFKTRKTLHRIQHLEPLDILYINQDGALKKPENRAMLFSIQIPF</sequence>
<keyword evidence="3" id="KW-1185">Reference proteome</keyword>
<evidence type="ECO:0000256" key="1">
    <source>
        <dbReference type="SAM" id="Phobius"/>
    </source>
</evidence>
<accession>A0A1W1ZF15</accession>
<dbReference type="EMBL" id="FWXY01000002">
    <property type="protein sequence ID" value="SMC47004.1"/>
    <property type="molecule type" value="Genomic_DNA"/>
</dbReference>
<proteinExistence type="predicted"/>
<evidence type="ECO:0000313" key="2">
    <source>
        <dbReference type="EMBL" id="SMC47004.1"/>
    </source>
</evidence>
<gene>
    <name evidence="2" type="ORF">SAMN02746065_102249</name>
</gene>
<dbReference type="SUPFAM" id="SSF48452">
    <property type="entry name" value="TPR-like"/>
    <property type="match status" value="1"/>
</dbReference>
<organism evidence="2 3">
    <name type="scientific">Desulfocicer vacuolatum DSM 3385</name>
    <dbReference type="NCBI Taxonomy" id="1121400"/>
    <lineage>
        <taxon>Bacteria</taxon>
        <taxon>Pseudomonadati</taxon>
        <taxon>Thermodesulfobacteriota</taxon>
        <taxon>Desulfobacteria</taxon>
        <taxon>Desulfobacterales</taxon>
        <taxon>Desulfobacteraceae</taxon>
        <taxon>Desulfocicer</taxon>
    </lineage>
</organism>
<keyword evidence="1" id="KW-0472">Membrane</keyword>
<keyword evidence="1" id="KW-0812">Transmembrane</keyword>
<dbReference type="Proteomes" id="UP000192418">
    <property type="component" value="Unassembled WGS sequence"/>
</dbReference>